<sequence>MCYLLYRDDFLGERFF</sequence>
<organism evidence="1">
    <name type="scientific">Anguilla anguilla</name>
    <name type="common">European freshwater eel</name>
    <name type="synonym">Muraena anguilla</name>
    <dbReference type="NCBI Taxonomy" id="7936"/>
    <lineage>
        <taxon>Eukaryota</taxon>
        <taxon>Metazoa</taxon>
        <taxon>Chordata</taxon>
        <taxon>Craniata</taxon>
        <taxon>Vertebrata</taxon>
        <taxon>Euteleostomi</taxon>
        <taxon>Actinopterygii</taxon>
        <taxon>Neopterygii</taxon>
        <taxon>Teleostei</taxon>
        <taxon>Anguilliformes</taxon>
        <taxon>Anguillidae</taxon>
        <taxon>Anguilla</taxon>
    </lineage>
</organism>
<dbReference type="AlphaFoldDB" id="A0A0E9TVC3"/>
<protein>
    <submittedName>
        <fullName evidence="1">Uncharacterized protein</fullName>
    </submittedName>
</protein>
<reference evidence="1" key="2">
    <citation type="journal article" date="2015" name="Fish Shellfish Immunol.">
        <title>Early steps in the European eel (Anguilla anguilla)-Vibrio vulnificus interaction in the gills: Role of the RtxA13 toxin.</title>
        <authorList>
            <person name="Callol A."/>
            <person name="Pajuelo D."/>
            <person name="Ebbesson L."/>
            <person name="Teles M."/>
            <person name="MacKenzie S."/>
            <person name="Amaro C."/>
        </authorList>
    </citation>
    <scope>NUCLEOTIDE SEQUENCE</scope>
</reference>
<reference evidence="1" key="1">
    <citation type="submission" date="2014-11" db="EMBL/GenBank/DDBJ databases">
        <authorList>
            <person name="Amaro Gonzalez C."/>
        </authorList>
    </citation>
    <scope>NUCLEOTIDE SEQUENCE</scope>
</reference>
<evidence type="ECO:0000313" key="1">
    <source>
        <dbReference type="EMBL" id="JAH56845.1"/>
    </source>
</evidence>
<name>A0A0E9TVC3_ANGAN</name>
<proteinExistence type="predicted"/>
<accession>A0A0E9TVC3</accession>
<dbReference type="EMBL" id="GBXM01051732">
    <property type="protein sequence ID" value="JAH56845.1"/>
    <property type="molecule type" value="Transcribed_RNA"/>
</dbReference>